<keyword evidence="15" id="KW-1185">Reference proteome</keyword>
<dbReference type="Pfam" id="PF00858">
    <property type="entry name" value="ASC"/>
    <property type="match status" value="1"/>
</dbReference>
<evidence type="ECO:0000313" key="16">
    <source>
        <dbReference type="WBParaSite" id="PDA_v2.g27385.t1"/>
    </source>
</evidence>
<keyword evidence="12 13" id="KW-0407">Ion channel</keyword>
<dbReference type="GO" id="GO:0016020">
    <property type="term" value="C:membrane"/>
    <property type="evidence" value="ECO:0007669"/>
    <property type="project" value="UniProtKB-SubCell"/>
</dbReference>
<evidence type="ECO:0000256" key="10">
    <source>
        <dbReference type="ARBA" id="ARBA00023180"/>
    </source>
</evidence>
<evidence type="ECO:0000256" key="4">
    <source>
        <dbReference type="ARBA" id="ARBA00022461"/>
    </source>
</evidence>
<comment type="subcellular location">
    <subcellularLocation>
        <location evidence="1">Membrane</location>
        <topology evidence="1">Multi-pass membrane protein</topology>
    </subcellularLocation>
</comment>
<reference evidence="16" key="1">
    <citation type="submission" date="2022-11" db="UniProtKB">
        <authorList>
            <consortium name="WormBaseParasite"/>
        </authorList>
    </citation>
    <scope>IDENTIFICATION</scope>
</reference>
<keyword evidence="10" id="KW-0325">Glycoprotein</keyword>
<feature type="transmembrane region" description="Helical" evidence="14">
    <location>
        <begin position="58"/>
        <end position="85"/>
    </location>
</feature>
<dbReference type="Proteomes" id="UP000887578">
    <property type="component" value="Unplaced"/>
</dbReference>
<evidence type="ECO:0000256" key="14">
    <source>
        <dbReference type="SAM" id="Phobius"/>
    </source>
</evidence>
<keyword evidence="8 13" id="KW-0406">Ion transport</keyword>
<keyword evidence="3 13" id="KW-0813">Transport</keyword>
<dbReference type="Gene3D" id="1.10.287.770">
    <property type="entry name" value="YojJ-like"/>
    <property type="match status" value="1"/>
</dbReference>
<sequence>MKPCNCSLPCNRIHFSVQETSMSKLITSLKNYSKITVIFKNKSLLTQNQNQRLITVDLLSFVAGSMGLFLGMSCITLLEVFMYLFKSVWGTMNNARYKAYLSKLLGENVSNFLHTDPDMSRSHEEIVITQTTNPENPELNNLPPVTLQIKQSLTNRKLSIQIGKSGGGDAQMLILPRQQRFYAHSHRGIFSSFNSSFESPTTNSLKQSFDAF</sequence>
<keyword evidence="6 14" id="KW-1133">Transmembrane helix</keyword>
<evidence type="ECO:0000256" key="7">
    <source>
        <dbReference type="ARBA" id="ARBA00023053"/>
    </source>
</evidence>
<protein>
    <submittedName>
        <fullName evidence="16">Uncharacterized protein</fullName>
    </submittedName>
</protein>
<evidence type="ECO:0000256" key="1">
    <source>
        <dbReference type="ARBA" id="ARBA00004141"/>
    </source>
</evidence>
<accession>A0A914QDH0</accession>
<evidence type="ECO:0000256" key="8">
    <source>
        <dbReference type="ARBA" id="ARBA00023065"/>
    </source>
</evidence>
<evidence type="ECO:0000256" key="13">
    <source>
        <dbReference type="RuleBase" id="RU000679"/>
    </source>
</evidence>
<dbReference type="AlphaFoldDB" id="A0A914QDH0"/>
<evidence type="ECO:0000256" key="2">
    <source>
        <dbReference type="ARBA" id="ARBA00007193"/>
    </source>
</evidence>
<organism evidence="15 16">
    <name type="scientific">Panagrolaimus davidi</name>
    <dbReference type="NCBI Taxonomy" id="227884"/>
    <lineage>
        <taxon>Eukaryota</taxon>
        <taxon>Metazoa</taxon>
        <taxon>Ecdysozoa</taxon>
        <taxon>Nematoda</taxon>
        <taxon>Chromadorea</taxon>
        <taxon>Rhabditida</taxon>
        <taxon>Tylenchina</taxon>
        <taxon>Panagrolaimomorpha</taxon>
        <taxon>Panagrolaimoidea</taxon>
        <taxon>Panagrolaimidae</taxon>
        <taxon>Panagrolaimus</taxon>
    </lineage>
</organism>
<evidence type="ECO:0000256" key="5">
    <source>
        <dbReference type="ARBA" id="ARBA00022692"/>
    </source>
</evidence>
<evidence type="ECO:0000256" key="6">
    <source>
        <dbReference type="ARBA" id="ARBA00022989"/>
    </source>
</evidence>
<evidence type="ECO:0000313" key="15">
    <source>
        <dbReference type="Proteomes" id="UP000887578"/>
    </source>
</evidence>
<keyword evidence="5 13" id="KW-0812">Transmembrane</keyword>
<evidence type="ECO:0000256" key="3">
    <source>
        <dbReference type="ARBA" id="ARBA00022448"/>
    </source>
</evidence>
<dbReference type="GO" id="GO:0005272">
    <property type="term" value="F:sodium channel activity"/>
    <property type="evidence" value="ECO:0007669"/>
    <property type="project" value="UniProtKB-KW"/>
</dbReference>
<comment type="similarity">
    <text evidence="2 13">Belongs to the amiloride-sensitive sodium channel (TC 1.A.6) family.</text>
</comment>
<dbReference type="WBParaSite" id="PDA_v2.g27385.t1">
    <property type="protein sequence ID" value="PDA_v2.g27385.t1"/>
    <property type="gene ID" value="PDA_v2.g27385"/>
</dbReference>
<name>A0A914QDH0_9BILA</name>
<keyword evidence="4 13" id="KW-0894">Sodium channel</keyword>
<evidence type="ECO:0000256" key="11">
    <source>
        <dbReference type="ARBA" id="ARBA00023201"/>
    </source>
</evidence>
<evidence type="ECO:0000256" key="9">
    <source>
        <dbReference type="ARBA" id="ARBA00023136"/>
    </source>
</evidence>
<keyword evidence="11 13" id="KW-0739">Sodium transport</keyword>
<keyword evidence="9 14" id="KW-0472">Membrane</keyword>
<proteinExistence type="inferred from homology"/>
<evidence type="ECO:0000256" key="12">
    <source>
        <dbReference type="ARBA" id="ARBA00023303"/>
    </source>
</evidence>
<dbReference type="InterPro" id="IPR001873">
    <property type="entry name" value="ENaC"/>
</dbReference>
<keyword evidence="7" id="KW-0915">Sodium</keyword>